<name>A0A5S9M3V9_BACIA</name>
<evidence type="ECO:0000313" key="1">
    <source>
        <dbReference type="EMBL" id="BBP87823.1"/>
    </source>
</evidence>
<organism evidence="1 2">
    <name type="scientific">Bacillus safensis</name>
    <dbReference type="NCBI Taxonomy" id="561879"/>
    <lineage>
        <taxon>Bacteria</taxon>
        <taxon>Bacillati</taxon>
        <taxon>Bacillota</taxon>
        <taxon>Bacilli</taxon>
        <taxon>Bacillales</taxon>
        <taxon>Bacillaceae</taxon>
        <taxon>Bacillus</taxon>
    </lineage>
</organism>
<reference evidence="1 2" key="1">
    <citation type="submission" date="2019-12" db="EMBL/GenBank/DDBJ databases">
        <title>Full genome sequence of a Bacillus safensis strain isolated from commercially available natto in Indonesia.</title>
        <authorList>
            <person name="Yoshida M."/>
            <person name="Uomi M."/>
            <person name="Waturangi D."/>
            <person name="Ekaputri J.J."/>
            <person name="Setiamarga D.H.E."/>
        </authorList>
    </citation>
    <scope>NUCLEOTIDE SEQUENCE [LARGE SCALE GENOMIC DNA]</scope>
    <source>
        <strain evidence="1 2">IDN1</strain>
    </source>
</reference>
<gene>
    <name evidence="1" type="ORF">BsIDN1_14410</name>
</gene>
<proteinExistence type="predicted"/>
<dbReference type="EMBL" id="AP021906">
    <property type="protein sequence ID" value="BBP87823.1"/>
    <property type="molecule type" value="Genomic_DNA"/>
</dbReference>
<sequence length="70" mass="8180">MTVRAENLVQNWFPSEDGNAGERKELIKLMEQIISGVDDLKDPNRAHLKRKKRIVGRTFTKSLLKQVKFR</sequence>
<evidence type="ECO:0000313" key="2">
    <source>
        <dbReference type="Proteomes" id="UP000464658"/>
    </source>
</evidence>
<protein>
    <submittedName>
        <fullName evidence="1">Uncharacterized protein</fullName>
    </submittedName>
</protein>
<dbReference type="AlphaFoldDB" id="A0A5S9M3V9"/>
<dbReference type="Proteomes" id="UP000464658">
    <property type="component" value="Chromosome"/>
</dbReference>
<accession>A0A5S9M3V9</accession>